<evidence type="ECO:0000259" key="1">
    <source>
        <dbReference type="Pfam" id="PF00583"/>
    </source>
</evidence>
<dbReference type="RefSeq" id="WP_307470167.1">
    <property type="nucleotide sequence ID" value="NZ_JAURUR010000049.1"/>
</dbReference>
<dbReference type="EMBL" id="JAURUR010000049">
    <property type="protein sequence ID" value="MDP9766648.1"/>
    <property type="molecule type" value="Genomic_DNA"/>
</dbReference>
<proteinExistence type="predicted"/>
<gene>
    <name evidence="2" type="ORF">QO006_004123</name>
</gene>
<dbReference type="Gene3D" id="3.40.630.30">
    <property type="match status" value="1"/>
</dbReference>
<comment type="caution">
    <text evidence="2">The sequence shown here is derived from an EMBL/GenBank/DDBJ whole genome shotgun (WGS) entry which is preliminary data.</text>
</comment>
<dbReference type="CDD" id="cd04301">
    <property type="entry name" value="NAT_SF"/>
    <property type="match status" value="1"/>
</dbReference>
<evidence type="ECO:0000313" key="3">
    <source>
        <dbReference type="Proteomes" id="UP001232163"/>
    </source>
</evidence>
<sequence length="112" mass="11714">MLDALGQPALACQGTFRDGWTVVALREAEVGPLVAVGAYGPAKPGFSGVDMLGVHPEHHGRGLGTRLFTHLLGSLAPDVDGHGGLTSAENHAMRRIVQRAGSRHTATPLVFK</sequence>
<reference evidence="2 3" key="1">
    <citation type="submission" date="2023-07" db="EMBL/GenBank/DDBJ databases">
        <title>Genomic Encyclopedia of Type Strains, Phase IV (KMG-IV): sequencing the most valuable type-strain genomes for metagenomic binning, comparative biology and taxonomic classification.</title>
        <authorList>
            <person name="Goeker M."/>
        </authorList>
    </citation>
    <scope>NUCLEOTIDE SEQUENCE [LARGE SCALE GENOMIC DNA]</scope>
    <source>
        <strain evidence="2 3">NIO-1023</strain>
    </source>
</reference>
<organism evidence="2 3">
    <name type="scientific">Deinococcus enclensis</name>
    <dbReference type="NCBI Taxonomy" id="1049582"/>
    <lineage>
        <taxon>Bacteria</taxon>
        <taxon>Thermotogati</taxon>
        <taxon>Deinococcota</taxon>
        <taxon>Deinococci</taxon>
        <taxon>Deinococcales</taxon>
        <taxon>Deinococcaceae</taxon>
        <taxon>Deinococcus</taxon>
    </lineage>
</organism>
<keyword evidence="3" id="KW-1185">Reference proteome</keyword>
<feature type="domain" description="N-acetyltransferase" evidence="1">
    <location>
        <begin position="24"/>
        <end position="95"/>
    </location>
</feature>
<accession>A0ABT9MJ80</accession>
<evidence type="ECO:0000313" key="2">
    <source>
        <dbReference type="EMBL" id="MDP9766648.1"/>
    </source>
</evidence>
<name>A0ABT9MJ80_9DEIO</name>
<dbReference type="SUPFAM" id="SSF55729">
    <property type="entry name" value="Acyl-CoA N-acyltransferases (Nat)"/>
    <property type="match status" value="1"/>
</dbReference>
<dbReference type="InterPro" id="IPR000182">
    <property type="entry name" value="GNAT_dom"/>
</dbReference>
<protein>
    <submittedName>
        <fullName evidence="2">Ribosomal protein S18 acetylase RimI-like enzyme</fullName>
    </submittedName>
</protein>
<dbReference type="InterPro" id="IPR016181">
    <property type="entry name" value="Acyl_CoA_acyltransferase"/>
</dbReference>
<dbReference type="Proteomes" id="UP001232163">
    <property type="component" value="Unassembled WGS sequence"/>
</dbReference>
<dbReference type="Pfam" id="PF00583">
    <property type="entry name" value="Acetyltransf_1"/>
    <property type="match status" value="1"/>
</dbReference>